<name>A0A1M2VQH9_TRAPU</name>
<proteinExistence type="predicted"/>
<feature type="transmembrane region" description="Helical" evidence="1">
    <location>
        <begin position="34"/>
        <end position="60"/>
    </location>
</feature>
<sequence length="309" mass="35518">MSELLQKLPNVYSLVFDTDISLYPTSYMVLMSQYPITCLSIWVLSLFPSWATLFNFIWVFPELSKLRLGSHLDGLPGKKDIVDELTLSKGARLSAIAARGRCSRLRTLELYALAPTQETWRHRRMANELQILVQSMYANNCALRKLRFRFAAPETTNDLSLPFNAKLLLDTYFQHLFVGPIQLTPAWRFLRQIEIELPSNDLPAPCLAADWWKHYLRANAQLPFDGDIEISVSFHRAYYESLRIGGRRAEADIPPFAHEAYLDPDETLPPAWYCIRHRAAVVSTICTEECFKKGPLPYDIAEGFEELRI</sequence>
<organism evidence="2 3">
    <name type="scientific">Trametes pubescens</name>
    <name type="common">White-rot fungus</name>
    <dbReference type="NCBI Taxonomy" id="154538"/>
    <lineage>
        <taxon>Eukaryota</taxon>
        <taxon>Fungi</taxon>
        <taxon>Dikarya</taxon>
        <taxon>Basidiomycota</taxon>
        <taxon>Agaricomycotina</taxon>
        <taxon>Agaricomycetes</taxon>
        <taxon>Polyporales</taxon>
        <taxon>Polyporaceae</taxon>
        <taxon>Trametes</taxon>
    </lineage>
</organism>
<dbReference type="Proteomes" id="UP000184267">
    <property type="component" value="Unassembled WGS sequence"/>
</dbReference>
<comment type="caution">
    <text evidence="2">The sequence shown here is derived from an EMBL/GenBank/DDBJ whole genome shotgun (WGS) entry which is preliminary data.</text>
</comment>
<dbReference type="EMBL" id="MNAD01000881">
    <property type="protein sequence ID" value="OJT09752.1"/>
    <property type="molecule type" value="Genomic_DNA"/>
</dbReference>
<keyword evidence="3" id="KW-1185">Reference proteome</keyword>
<keyword evidence="1" id="KW-1133">Transmembrane helix</keyword>
<dbReference type="OMA" id="ICTEECF"/>
<dbReference type="AlphaFoldDB" id="A0A1M2VQH9"/>
<evidence type="ECO:0000313" key="3">
    <source>
        <dbReference type="Proteomes" id="UP000184267"/>
    </source>
</evidence>
<reference evidence="2 3" key="1">
    <citation type="submission" date="2016-10" db="EMBL/GenBank/DDBJ databases">
        <title>Genome sequence of the basidiomycete white-rot fungus Trametes pubescens.</title>
        <authorList>
            <person name="Makela M.R."/>
            <person name="Granchi Z."/>
            <person name="Peng M."/>
            <person name="De Vries R.P."/>
            <person name="Grigoriev I."/>
            <person name="Riley R."/>
            <person name="Hilden K."/>
        </authorList>
    </citation>
    <scope>NUCLEOTIDE SEQUENCE [LARGE SCALE GENOMIC DNA]</scope>
    <source>
        <strain evidence="2 3">FBCC735</strain>
    </source>
</reference>
<keyword evidence="1" id="KW-0812">Transmembrane</keyword>
<gene>
    <name evidence="2" type="ORF">TRAPUB_13783</name>
</gene>
<evidence type="ECO:0000313" key="2">
    <source>
        <dbReference type="EMBL" id="OJT09752.1"/>
    </source>
</evidence>
<evidence type="ECO:0000256" key="1">
    <source>
        <dbReference type="SAM" id="Phobius"/>
    </source>
</evidence>
<protein>
    <submittedName>
        <fullName evidence="2">Uncharacterized protein</fullName>
    </submittedName>
</protein>
<keyword evidence="1" id="KW-0472">Membrane</keyword>
<dbReference type="OrthoDB" id="10337079at2759"/>
<accession>A0A1M2VQH9</accession>